<name>A0ABM7PTF3_SINCY</name>
<evidence type="ECO:0008006" key="4">
    <source>
        <dbReference type="Google" id="ProtNLM"/>
    </source>
</evidence>
<keyword evidence="1" id="KW-1133">Transmembrane helix</keyword>
<accession>A0ABM7PTF3</accession>
<evidence type="ECO:0000256" key="1">
    <source>
        <dbReference type="SAM" id="Phobius"/>
    </source>
</evidence>
<dbReference type="Proteomes" id="UP001319861">
    <property type="component" value="Chromosome"/>
</dbReference>
<reference evidence="2 3" key="1">
    <citation type="journal article" date="2021" name="J. Biosci. Bioeng.">
        <title>Identification and characterization of a chc gene cluster responsible for the aromatization pathway of cyclohexanecarboxylate degradation in Sinomonas cyclohexanicum ATCC 51369.</title>
        <authorList>
            <person name="Yamamoto T."/>
            <person name="Hasegawa Y."/>
            <person name="Lau P.C.K."/>
            <person name="Iwaki H."/>
        </authorList>
    </citation>
    <scope>NUCLEOTIDE SEQUENCE [LARGE SCALE GENOMIC DNA]</scope>
    <source>
        <strain evidence="2 3">ATCC 51369</strain>
    </source>
</reference>
<keyword evidence="1" id="KW-0812">Transmembrane</keyword>
<gene>
    <name evidence="2" type="ORF">SCMU_13630</name>
</gene>
<protein>
    <recommendedName>
        <fullName evidence="4">DUF3040 domain-containing protein</fullName>
    </recommendedName>
</protein>
<evidence type="ECO:0000313" key="2">
    <source>
        <dbReference type="EMBL" id="BCT75521.1"/>
    </source>
</evidence>
<dbReference type="RefSeq" id="WP_229232255.1">
    <property type="nucleotide sequence ID" value="NZ_AP024525.1"/>
</dbReference>
<feature type="transmembrane region" description="Helical" evidence="1">
    <location>
        <begin position="26"/>
        <end position="54"/>
    </location>
</feature>
<sequence>MDEYEAHLTAITTAAEKRERGAYWQAAAGIAITILCLALQVPQLAVLGVALIIVGFVRAGRARRDADGYKALTLKHRASA</sequence>
<evidence type="ECO:0000313" key="3">
    <source>
        <dbReference type="Proteomes" id="UP001319861"/>
    </source>
</evidence>
<organism evidence="2 3">
    <name type="scientific">Sinomonas cyclohexanicum</name>
    <name type="common">Corynebacterium cyclohexanicum</name>
    <dbReference type="NCBI Taxonomy" id="322009"/>
    <lineage>
        <taxon>Bacteria</taxon>
        <taxon>Bacillati</taxon>
        <taxon>Actinomycetota</taxon>
        <taxon>Actinomycetes</taxon>
        <taxon>Micrococcales</taxon>
        <taxon>Micrococcaceae</taxon>
        <taxon>Sinomonas</taxon>
    </lineage>
</organism>
<keyword evidence="3" id="KW-1185">Reference proteome</keyword>
<proteinExistence type="predicted"/>
<dbReference type="EMBL" id="AP024525">
    <property type="protein sequence ID" value="BCT75521.1"/>
    <property type="molecule type" value="Genomic_DNA"/>
</dbReference>
<keyword evidence="1" id="KW-0472">Membrane</keyword>